<gene>
    <name evidence="2" type="ORF">FHX48_002026</name>
</gene>
<accession>A0A7W3JQ23</accession>
<keyword evidence="2" id="KW-0503">Monooxygenase</keyword>
<dbReference type="SUPFAM" id="SSF54909">
    <property type="entry name" value="Dimeric alpha+beta barrel"/>
    <property type="match status" value="1"/>
</dbReference>
<keyword evidence="3" id="KW-1185">Reference proteome</keyword>
<evidence type="ECO:0000313" key="2">
    <source>
        <dbReference type="EMBL" id="MBA8816932.1"/>
    </source>
</evidence>
<evidence type="ECO:0000313" key="3">
    <source>
        <dbReference type="Proteomes" id="UP000526083"/>
    </source>
</evidence>
<comment type="caution">
    <text evidence="2">The sequence shown here is derived from an EMBL/GenBank/DDBJ whole genome shotgun (WGS) entry which is preliminary data.</text>
</comment>
<dbReference type="AlphaFoldDB" id="A0A7W3JQ23"/>
<dbReference type="InterPro" id="IPR007138">
    <property type="entry name" value="ABM_dom"/>
</dbReference>
<dbReference type="RefSeq" id="WP_167045438.1">
    <property type="nucleotide sequence ID" value="NZ_JAAOZB010000001.1"/>
</dbReference>
<sequence length="106" mass="12081">MIVRTSEALVRPESRAEFLTTLHALVEGFPAAYPGLIDHEVLVDHHDPDRILYVSRWASEEGLAHYAGVNWATEPVTFPDEDRYLQRPLTLRHFSAQTIDSPTRGR</sequence>
<dbReference type="Proteomes" id="UP000526083">
    <property type="component" value="Unassembled WGS sequence"/>
</dbReference>
<dbReference type="PROSITE" id="PS51725">
    <property type="entry name" value="ABM"/>
    <property type="match status" value="1"/>
</dbReference>
<keyword evidence="2" id="KW-0560">Oxidoreductase</keyword>
<name>A0A7W3JQ23_9MICO</name>
<dbReference type="EMBL" id="JACGWY010000004">
    <property type="protein sequence ID" value="MBA8816932.1"/>
    <property type="molecule type" value="Genomic_DNA"/>
</dbReference>
<dbReference type="Pfam" id="PF03992">
    <property type="entry name" value="ABM"/>
    <property type="match status" value="1"/>
</dbReference>
<evidence type="ECO:0000259" key="1">
    <source>
        <dbReference type="PROSITE" id="PS51725"/>
    </source>
</evidence>
<dbReference type="Gene3D" id="3.30.70.100">
    <property type="match status" value="1"/>
</dbReference>
<protein>
    <submittedName>
        <fullName evidence="2">Heme-degrading monooxygenase HmoA</fullName>
    </submittedName>
</protein>
<dbReference type="InterPro" id="IPR011008">
    <property type="entry name" value="Dimeric_a/b-barrel"/>
</dbReference>
<reference evidence="2 3" key="1">
    <citation type="submission" date="2020-07" db="EMBL/GenBank/DDBJ databases">
        <title>Sequencing the genomes of 1000 actinobacteria strains.</title>
        <authorList>
            <person name="Klenk H.-P."/>
        </authorList>
    </citation>
    <scope>NUCLEOTIDE SEQUENCE [LARGE SCALE GENOMIC DNA]</scope>
    <source>
        <strain evidence="2 3">DSM 27576</strain>
    </source>
</reference>
<organism evidence="2 3">
    <name type="scientific">Microbacterium halimionae</name>
    <dbReference type="NCBI Taxonomy" id="1526413"/>
    <lineage>
        <taxon>Bacteria</taxon>
        <taxon>Bacillati</taxon>
        <taxon>Actinomycetota</taxon>
        <taxon>Actinomycetes</taxon>
        <taxon>Micrococcales</taxon>
        <taxon>Microbacteriaceae</taxon>
        <taxon>Microbacterium</taxon>
    </lineage>
</organism>
<proteinExistence type="predicted"/>
<feature type="domain" description="ABM" evidence="1">
    <location>
        <begin position="2"/>
        <end position="94"/>
    </location>
</feature>
<dbReference type="GO" id="GO:0004497">
    <property type="term" value="F:monooxygenase activity"/>
    <property type="evidence" value="ECO:0007669"/>
    <property type="project" value="UniProtKB-KW"/>
</dbReference>